<reference evidence="1 2" key="1">
    <citation type="journal article" date="2019" name="PLoS Negl. Trop. Dis.">
        <title>Whole genome sequencing of Entamoeba nuttalli reveals mammalian host-related molecular signatures and a novel octapeptide-repeat surface protein.</title>
        <authorList>
            <person name="Tanaka M."/>
            <person name="Makiuchi T."/>
            <person name="Komiyama T."/>
            <person name="Shiina T."/>
            <person name="Osaki K."/>
            <person name="Tachibana H."/>
        </authorList>
    </citation>
    <scope>NUCLEOTIDE SEQUENCE [LARGE SCALE GENOMIC DNA]</scope>
    <source>
        <strain evidence="1 2">P19-061405</strain>
    </source>
</reference>
<keyword evidence="2" id="KW-1185">Reference proteome</keyword>
<sequence length="539" mass="62345">MVILEDVFLKNIVLYLPTFHDISTFIRINKKANQIIKTLFINPYFTSLINCESDIKLLKILFYFPMIQTVQVQYHDLGYIESTLKGIEQIFIQYRIDDDLSQFNDMTFLYPRLINYKGDIKKIQNQMDKLQRITLINSSTCDLKYIINHISFFPHLKQITICLDYGSDTIDIEKYIKQLIELSIDVNINYESIEDFEFIESLRNKVPSSVKHFFYSFCPFSVVDSSIFVFLNSISSYFYDSYLTENASSFQQYYYPMDYKGFLIASYYPFNSLTSLTIKTPTPTIPTIGLSPSLIELTFPSDFITPNLPNLSTLTHLHSLSLGILKTHLKFPLSLTSLTISHSETCFECPSNLQVLNLSSYTKNFKINKTLQSLSINKLNSSMNIPHTLQNLSIKCIANISLCTSITCLSIFIEKVVVIDDFFIEIFGKYIFRYPVPPLLKQLSILNCRRVDAVTLPSSITSLNITMNADKQIPKDIPKLLKIPKTIPKVSILFQFENFQRYNIFHKIFENNALQVVRNIYRTISSISLERCSSCDLEE</sequence>
<accession>A0ABQ0DFA5</accession>
<dbReference type="Proteomes" id="UP001628156">
    <property type="component" value="Unassembled WGS sequence"/>
</dbReference>
<proteinExistence type="predicted"/>
<organism evidence="1 2">
    <name type="scientific">Entamoeba nuttalli</name>
    <dbReference type="NCBI Taxonomy" id="412467"/>
    <lineage>
        <taxon>Eukaryota</taxon>
        <taxon>Amoebozoa</taxon>
        <taxon>Evosea</taxon>
        <taxon>Archamoebae</taxon>
        <taxon>Mastigamoebida</taxon>
        <taxon>Entamoebidae</taxon>
        <taxon>Entamoeba</taxon>
    </lineage>
</organism>
<protein>
    <submittedName>
        <fullName evidence="1">Uncharacterized protein</fullName>
    </submittedName>
</protein>
<comment type="caution">
    <text evidence="1">The sequence shown here is derived from an EMBL/GenBank/DDBJ whole genome shotgun (WGS) entry which is preliminary data.</text>
</comment>
<gene>
    <name evidence="1" type="ORF">ENUP19_0082G0039</name>
</gene>
<name>A0ABQ0DFA5_9EUKA</name>
<evidence type="ECO:0000313" key="1">
    <source>
        <dbReference type="EMBL" id="GAB1221510.1"/>
    </source>
</evidence>
<evidence type="ECO:0000313" key="2">
    <source>
        <dbReference type="Proteomes" id="UP001628156"/>
    </source>
</evidence>
<dbReference type="EMBL" id="BAAFRS010000082">
    <property type="protein sequence ID" value="GAB1221510.1"/>
    <property type="molecule type" value="Genomic_DNA"/>
</dbReference>